<name>A0ABQ6B929_9BRAD</name>
<proteinExistence type="predicted"/>
<reference evidence="2" key="1">
    <citation type="journal article" date="2019" name="Int. J. Syst. Evol. Microbiol.">
        <title>The Global Catalogue of Microorganisms (GCM) 10K type strain sequencing project: providing services to taxonomists for standard genome sequencing and annotation.</title>
        <authorList>
            <consortium name="The Broad Institute Genomics Platform"/>
            <consortium name="The Broad Institute Genome Sequencing Center for Infectious Disease"/>
            <person name="Wu L."/>
            <person name="Ma J."/>
        </authorList>
    </citation>
    <scope>NUCLEOTIDE SEQUENCE [LARGE SCALE GENOMIC DNA]</scope>
    <source>
        <strain evidence="2">NBRC 102520</strain>
    </source>
</reference>
<protein>
    <recommendedName>
        <fullName evidence="3">Transcription factor zinc-finger domain-containing protein</fullName>
    </recommendedName>
</protein>
<accession>A0ABQ6B929</accession>
<organism evidence="1 2">
    <name type="scientific">Bradyrhizobium iriomotense</name>
    <dbReference type="NCBI Taxonomy" id="441950"/>
    <lineage>
        <taxon>Bacteria</taxon>
        <taxon>Pseudomonadati</taxon>
        <taxon>Pseudomonadota</taxon>
        <taxon>Alphaproteobacteria</taxon>
        <taxon>Hyphomicrobiales</taxon>
        <taxon>Nitrobacteraceae</taxon>
        <taxon>Bradyrhizobium</taxon>
    </lineage>
</organism>
<evidence type="ECO:0008006" key="3">
    <source>
        <dbReference type="Google" id="ProtNLM"/>
    </source>
</evidence>
<comment type="caution">
    <text evidence="1">The sequence shown here is derived from an EMBL/GenBank/DDBJ whole genome shotgun (WGS) entry which is preliminary data.</text>
</comment>
<evidence type="ECO:0000313" key="2">
    <source>
        <dbReference type="Proteomes" id="UP001156905"/>
    </source>
</evidence>
<dbReference type="RefSeq" id="WP_284272445.1">
    <property type="nucleotide sequence ID" value="NZ_BSOW01000029.1"/>
</dbReference>
<gene>
    <name evidence="1" type="ORF">GCM10007857_66430</name>
</gene>
<sequence>MKPLCPNCLTEMSKAATSRNLFHCEPCREIIQFFGVGPDRSDAGPDFWLPVRRKRDGHRACAA</sequence>
<evidence type="ECO:0000313" key="1">
    <source>
        <dbReference type="EMBL" id="GLR89929.1"/>
    </source>
</evidence>
<dbReference type="EMBL" id="BSOW01000029">
    <property type="protein sequence ID" value="GLR89929.1"/>
    <property type="molecule type" value="Genomic_DNA"/>
</dbReference>
<dbReference type="Proteomes" id="UP001156905">
    <property type="component" value="Unassembled WGS sequence"/>
</dbReference>
<keyword evidence="2" id="KW-1185">Reference proteome</keyword>